<feature type="domain" description="Peptidase M20 dimerisation" evidence="8">
    <location>
        <begin position="182"/>
        <end position="272"/>
    </location>
</feature>
<comment type="cofactor">
    <cofactor evidence="1">
        <name>Zn(2+)</name>
        <dbReference type="ChEBI" id="CHEBI:29105"/>
    </cofactor>
</comment>
<evidence type="ECO:0000256" key="7">
    <source>
        <dbReference type="PIRSR" id="PIRSR001123-2"/>
    </source>
</evidence>
<sequence length="367" mass="40506">MINKKRIIENFINYVKINSESAAEKNMADTLVKELKKLGLSVTVDDAFEKGISNTGNIVAKLFSSKDKETFLFSSHMDTVKPGKNINPIIDKNIIRSDGTTILGADDKAGIAAIMEALYVIKENNLEHKNIEIIFSVHEEGGLFGAKNIDLTRIKSTKAFILDSGGHPGEVIHIAPAQDKIEVNIKGKPSHAGIEPENGISSIMVAARAIEKMDLLRIDKETTANIGIIRGGESTNIVCSSIYLKGEARSLSDEKLDKQTEHMTNCFRDAAKDFGAKIEIKTKRVYYSYNIDRYDEIIKIAEKAINKVGLNFKLKSSGGGSDTNVYNRKGLKSINLAIGLQKSHTLDEFIEIEDLFNSAKIVLELMK</sequence>
<dbReference type="InterPro" id="IPR036264">
    <property type="entry name" value="Bact_exopeptidase_dim_dom"/>
</dbReference>
<evidence type="ECO:0000256" key="3">
    <source>
        <dbReference type="ARBA" id="ARBA00022801"/>
    </source>
</evidence>
<feature type="binding site" evidence="7">
    <location>
        <position position="106"/>
    </location>
    <ligand>
        <name>Zn(2+)</name>
        <dbReference type="ChEBI" id="CHEBI:29105"/>
        <label>1</label>
    </ligand>
</feature>
<dbReference type="PIRSF" id="PIRSF001123">
    <property type="entry name" value="PepA_GA"/>
    <property type="match status" value="1"/>
</dbReference>
<evidence type="ECO:0000256" key="6">
    <source>
        <dbReference type="PIRSR" id="PIRSR001123-1"/>
    </source>
</evidence>
<dbReference type="Proteomes" id="UP001321786">
    <property type="component" value="Chromosome"/>
</dbReference>
<proteinExistence type="inferred from homology"/>
<feature type="active site" description="Proton acceptor" evidence="6">
    <location>
        <position position="139"/>
    </location>
</feature>
<evidence type="ECO:0000256" key="2">
    <source>
        <dbReference type="ARBA" id="ARBA00022723"/>
    </source>
</evidence>
<comment type="cofactor">
    <cofactor evidence="7">
        <name>a divalent metal cation</name>
        <dbReference type="ChEBI" id="CHEBI:60240"/>
    </cofactor>
    <text evidence="7">Binds 2 divalent metal cations per subunit.</text>
</comment>
<organism evidence="9 10">
    <name type="scientific">Helicovermis profundi</name>
    <dbReference type="NCBI Taxonomy" id="3065157"/>
    <lineage>
        <taxon>Bacteria</taxon>
        <taxon>Bacillati</taxon>
        <taxon>Bacillota</taxon>
        <taxon>Clostridia</taxon>
        <taxon>Helicovermis</taxon>
    </lineage>
</organism>
<keyword evidence="4" id="KW-0862">Zinc</keyword>
<feature type="binding site" evidence="7">
    <location>
        <position position="140"/>
    </location>
    <ligand>
        <name>Zn(2+)</name>
        <dbReference type="ChEBI" id="CHEBI:29105"/>
        <label>2</label>
    </ligand>
</feature>
<dbReference type="Gene3D" id="3.30.70.360">
    <property type="match status" value="1"/>
</dbReference>
<protein>
    <submittedName>
        <fullName evidence="9">M20/M25/M40 family metallo-hydrolase</fullName>
    </submittedName>
</protein>
<dbReference type="Gene3D" id="3.40.630.10">
    <property type="entry name" value="Zn peptidases"/>
    <property type="match status" value="1"/>
</dbReference>
<feature type="binding site" evidence="7">
    <location>
        <position position="163"/>
    </location>
    <ligand>
        <name>Zn(2+)</name>
        <dbReference type="ChEBI" id="CHEBI:29105"/>
        <label>1</label>
    </ligand>
</feature>
<dbReference type="InterPro" id="IPR002933">
    <property type="entry name" value="Peptidase_M20"/>
</dbReference>
<evidence type="ECO:0000313" key="9">
    <source>
        <dbReference type="EMBL" id="BEP27727.1"/>
    </source>
</evidence>
<dbReference type="InterPro" id="IPR008007">
    <property type="entry name" value="Peptidase_M42"/>
</dbReference>
<dbReference type="PANTHER" id="PTHR42994:SF2">
    <property type="entry name" value="PEPTIDASE"/>
    <property type="match status" value="1"/>
</dbReference>
<dbReference type="NCBIfam" id="TIGR01883">
    <property type="entry name" value="PepT-like"/>
    <property type="match status" value="1"/>
</dbReference>
<keyword evidence="2 7" id="KW-0479">Metal-binding</keyword>
<feature type="binding site" evidence="7">
    <location>
        <position position="106"/>
    </location>
    <ligand>
        <name>Zn(2+)</name>
        <dbReference type="ChEBI" id="CHEBI:29105"/>
        <label>2</label>
    </ligand>
</feature>
<evidence type="ECO:0000256" key="1">
    <source>
        <dbReference type="ARBA" id="ARBA00001947"/>
    </source>
</evidence>
<dbReference type="SUPFAM" id="SSF53187">
    <property type="entry name" value="Zn-dependent exopeptidases"/>
    <property type="match status" value="1"/>
</dbReference>
<dbReference type="GO" id="GO:0004177">
    <property type="term" value="F:aminopeptidase activity"/>
    <property type="evidence" value="ECO:0007669"/>
    <property type="project" value="UniProtKB-UniRule"/>
</dbReference>
<accession>A0AAU9E579</accession>
<evidence type="ECO:0000256" key="5">
    <source>
        <dbReference type="PIRNR" id="PIRNR001123"/>
    </source>
</evidence>
<evidence type="ECO:0000256" key="4">
    <source>
        <dbReference type="ARBA" id="ARBA00022833"/>
    </source>
</evidence>
<keyword evidence="10" id="KW-1185">Reference proteome</keyword>
<dbReference type="EMBL" id="AP028654">
    <property type="protein sequence ID" value="BEP27727.1"/>
    <property type="molecule type" value="Genomic_DNA"/>
</dbReference>
<dbReference type="GO" id="GO:0046872">
    <property type="term" value="F:metal ion binding"/>
    <property type="evidence" value="ECO:0007669"/>
    <property type="project" value="UniProtKB-UniRule"/>
</dbReference>
<comment type="similarity">
    <text evidence="5">Belongs to the peptidase M42 family.</text>
</comment>
<dbReference type="PANTHER" id="PTHR42994">
    <property type="entry name" value="PEPTIDASE T"/>
    <property type="match status" value="1"/>
</dbReference>
<dbReference type="Pfam" id="PF07687">
    <property type="entry name" value="M20_dimer"/>
    <property type="match status" value="1"/>
</dbReference>
<dbReference type="SUPFAM" id="SSF55031">
    <property type="entry name" value="Bacterial exopeptidase dimerisation domain"/>
    <property type="match status" value="1"/>
</dbReference>
<gene>
    <name evidence="9" type="ORF">HLPR_00580</name>
</gene>
<dbReference type="InterPro" id="IPR011650">
    <property type="entry name" value="Peptidase_M20_dimer"/>
</dbReference>
<name>A0AAU9E579_9FIRM</name>
<evidence type="ECO:0000313" key="10">
    <source>
        <dbReference type="Proteomes" id="UP001321786"/>
    </source>
</evidence>
<evidence type="ECO:0000259" key="8">
    <source>
        <dbReference type="Pfam" id="PF07687"/>
    </source>
</evidence>
<reference evidence="9 10" key="1">
    <citation type="submission" date="2023-08" db="EMBL/GenBank/DDBJ databases">
        <title>Helicovermis profunda gen. nov., sp. nov., a novel mesophilic, fermentative bacterium within the Bacillota from a deep-sea hydrothermal vent chimney.</title>
        <authorList>
            <person name="Miyazaki U."/>
            <person name="Mizutani D."/>
            <person name="Hashimoto Y."/>
            <person name="Tame A."/>
            <person name="Sawayama S."/>
            <person name="Miyazaki J."/>
            <person name="Takai K."/>
            <person name="Nakagawa S."/>
        </authorList>
    </citation>
    <scope>NUCLEOTIDE SEQUENCE [LARGE SCALE GENOMIC DNA]</scope>
    <source>
        <strain evidence="9 10">S502</strain>
    </source>
</reference>
<dbReference type="RefSeq" id="WP_338536097.1">
    <property type="nucleotide sequence ID" value="NZ_AP028654.1"/>
</dbReference>
<dbReference type="Pfam" id="PF01546">
    <property type="entry name" value="Peptidase_M20"/>
    <property type="match status" value="1"/>
</dbReference>
<dbReference type="InterPro" id="IPR010162">
    <property type="entry name" value="PepT-like"/>
</dbReference>
<dbReference type="KEGG" id="hprf:HLPR_00580"/>
<dbReference type="AlphaFoldDB" id="A0AAU9E579"/>
<keyword evidence="3" id="KW-0378">Hydrolase</keyword>